<dbReference type="EMBL" id="HACG01041295">
    <property type="protein sequence ID" value="CEK88160.1"/>
    <property type="molecule type" value="Transcribed_RNA"/>
</dbReference>
<gene>
    <name evidence="2" type="primary">ORF163522</name>
</gene>
<evidence type="ECO:0000313" key="2">
    <source>
        <dbReference type="EMBL" id="CEK88160.1"/>
    </source>
</evidence>
<protein>
    <recommendedName>
        <fullName evidence="3">Secreted protein</fullName>
    </recommendedName>
</protein>
<feature type="chain" id="PRO_5002128027" description="Secreted protein" evidence="1">
    <location>
        <begin position="17"/>
        <end position="69"/>
    </location>
</feature>
<name>A0A0B7B7R6_9EUPU</name>
<accession>A0A0B7B7R6</accession>
<feature type="signal peptide" evidence="1">
    <location>
        <begin position="1"/>
        <end position="16"/>
    </location>
</feature>
<keyword evidence="1" id="KW-0732">Signal</keyword>
<reference evidence="2" key="1">
    <citation type="submission" date="2014-12" db="EMBL/GenBank/DDBJ databases">
        <title>Insight into the proteome of Arion vulgaris.</title>
        <authorList>
            <person name="Aradska J."/>
            <person name="Bulat T."/>
            <person name="Smidak R."/>
            <person name="Sarate P."/>
            <person name="Gangsoo J."/>
            <person name="Sialana F."/>
            <person name="Bilban M."/>
            <person name="Lubec G."/>
        </authorList>
    </citation>
    <scope>NUCLEOTIDE SEQUENCE</scope>
    <source>
        <tissue evidence="2">Skin</tissue>
    </source>
</reference>
<sequence length="69" mass="7971">MRWVVHVCYMPVRTLARTVLGWTADGKRSGRSNETRRRTVARELKDCSLTWEKIGHKGCRTATFGKSYV</sequence>
<proteinExistence type="predicted"/>
<organism evidence="2">
    <name type="scientific">Arion vulgaris</name>
    <dbReference type="NCBI Taxonomy" id="1028688"/>
    <lineage>
        <taxon>Eukaryota</taxon>
        <taxon>Metazoa</taxon>
        <taxon>Spiralia</taxon>
        <taxon>Lophotrochozoa</taxon>
        <taxon>Mollusca</taxon>
        <taxon>Gastropoda</taxon>
        <taxon>Heterobranchia</taxon>
        <taxon>Euthyneura</taxon>
        <taxon>Panpulmonata</taxon>
        <taxon>Eupulmonata</taxon>
        <taxon>Stylommatophora</taxon>
        <taxon>Helicina</taxon>
        <taxon>Arionoidea</taxon>
        <taxon>Arionidae</taxon>
        <taxon>Arion</taxon>
    </lineage>
</organism>
<evidence type="ECO:0000256" key="1">
    <source>
        <dbReference type="SAM" id="SignalP"/>
    </source>
</evidence>
<evidence type="ECO:0008006" key="3">
    <source>
        <dbReference type="Google" id="ProtNLM"/>
    </source>
</evidence>
<dbReference type="AlphaFoldDB" id="A0A0B7B7R6"/>